<reference evidence="4" key="1">
    <citation type="journal article" date="2007" name="Science">
        <title>Candidatus Chloracidobacterium thermophilum: an aerobic phototrophic Acidobacterium.</title>
        <authorList>
            <person name="Bryant D.A."/>
            <person name="Costas A.M."/>
            <person name="Maresca J.A."/>
            <person name="Chew A.G."/>
            <person name="Klatt C.G."/>
            <person name="Bateson M.M."/>
            <person name="Tallon L.J."/>
            <person name="Hostetler J."/>
            <person name="Nelson W.C."/>
            <person name="Heidelberg J.F."/>
            <person name="Ward D.M."/>
        </authorList>
    </citation>
    <scope>NUCLEOTIDE SEQUENCE</scope>
</reference>
<dbReference type="HAMAP" id="MF_00649">
    <property type="entry name" value="DNA_gyrase_inhibitor_YacG"/>
    <property type="match status" value="1"/>
</dbReference>
<keyword evidence="2" id="KW-0862">Zinc</keyword>
<organism evidence="4">
    <name type="scientific">Chloracidobacterium thermophilum</name>
    <dbReference type="NCBI Taxonomy" id="458033"/>
    <lineage>
        <taxon>Bacteria</taxon>
        <taxon>Pseudomonadati</taxon>
        <taxon>Acidobacteriota</taxon>
        <taxon>Terriglobia</taxon>
        <taxon>Terriglobales</taxon>
        <taxon>Acidobacteriaceae</taxon>
        <taxon>Chloracidobacterium</taxon>
    </lineage>
</organism>
<evidence type="ECO:0000256" key="3">
    <source>
        <dbReference type="SAM" id="MobiDB-lite"/>
    </source>
</evidence>
<dbReference type="PANTHER" id="PTHR36150">
    <property type="entry name" value="DNA GYRASE INHIBITOR YACG"/>
    <property type="match status" value="1"/>
</dbReference>
<evidence type="ECO:0000313" key="4">
    <source>
        <dbReference type="EMBL" id="ABV27309.1"/>
    </source>
</evidence>
<dbReference type="GO" id="GO:0006355">
    <property type="term" value="P:regulation of DNA-templated transcription"/>
    <property type="evidence" value="ECO:0007669"/>
    <property type="project" value="InterPro"/>
</dbReference>
<accession>A8DJM6</accession>
<proteinExistence type="inferred from homology"/>
<gene>
    <name evidence="4" type="ORF">YS_M60-F11.119</name>
</gene>
<dbReference type="InterPro" id="IPR005584">
    <property type="entry name" value="DNA_gyrase_inhibitor_YacG"/>
</dbReference>
<dbReference type="PANTHER" id="PTHR36150:SF1">
    <property type="entry name" value="DNA GYRASE INHIBITOR YACG"/>
    <property type="match status" value="1"/>
</dbReference>
<sequence>MVLRCPICGAITTWEGNPTRPFCSKACQQRDLGNWLNERYSLPIDDDELSPGTETEPLLEEETG</sequence>
<dbReference type="AlphaFoldDB" id="A8DJM6"/>
<keyword evidence="1" id="KW-0479">Metal-binding</keyword>
<dbReference type="Pfam" id="PF03884">
    <property type="entry name" value="YacG"/>
    <property type="match status" value="1"/>
</dbReference>
<evidence type="ECO:0000256" key="2">
    <source>
        <dbReference type="ARBA" id="ARBA00022833"/>
    </source>
</evidence>
<dbReference type="SUPFAM" id="SSF57716">
    <property type="entry name" value="Glucocorticoid receptor-like (DNA-binding domain)"/>
    <property type="match status" value="1"/>
</dbReference>
<protein>
    <submittedName>
        <fullName evidence="4">Conserved domain protein</fullName>
    </submittedName>
</protein>
<dbReference type="GO" id="GO:0008270">
    <property type="term" value="F:zinc ion binding"/>
    <property type="evidence" value="ECO:0007669"/>
    <property type="project" value="InterPro"/>
</dbReference>
<name>A8DJM6_9BACT</name>
<evidence type="ECO:0000256" key="1">
    <source>
        <dbReference type="ARBA" id="ARBA00022723"/>
    </source>
</evidence>
<dbReference type="EMBL" id="EF531339">
    <property type="protein sequence ID" value="ABV27309.1"/>
    <property type="molecule type" value="Genomic_DNA"/>
</dbReference>
<dbReference type="InterPro" id="IPR013088">
    <property type="entry name" value="Znf_NHR/GATA"/>
</dbReference>
<dbReference type="Gene3D" id="3.30.50.10">
    <property type="entry name" value="Erythroid Transcription Factor GATA-1, subunit A"/>
    <property type="match status" value="1"/>
</dbReference>
<feature type="region of interest" description="Disordered" evidence="3">
    <location>
        <begin position="43"/>
        <end position="64"/>
    </location>
</feature>